<protein>
    <submittedName>
        <fullName evidence="1">Uncharacterized protein</fullName>
    </submittedName>
</protein>
<name>A0ABD5TZS3_9EURY</name>
<comment type="caution">
    <text evidence="1">The sequence shown here is derived from an EMBL/GenBank/DDBJ whole genome shotgun (WGS) entry which is preliminary data.</text>
</comment>
<dbReference type="AlphaFoldDB" id="A0ABD5TZS3"/>
<gene>
    <name evidence="1" type="ORF">ACFQEV_11980</name>
</gene>
<dbReference type="RefSeq" id="WP_379696182.1">
    <property type="nucleotide sequence ID" value="NZ_JBHSXH010000015.1"/>
</dbReference>
<evidence type="ECO:0000313" key="2">
    <source>
        <dbReference type="Proteomes" id="UP001596408"/>
    </source>
</evidence>
<evidence type="ECO:0000313" key="1">
    <source>
        <dbReference type="EMBL" id="MFC6825704.1"/>
    </source>
</evidence>
<dbReference type="Proteomes" id="UP001596408">
    <property type="component" value="Unassembled WGS sequence"/>
</dbReference>
<organism evidence="1 2">
    <name type="scientific">Halopelagius fulvigenes</name>
    <dbReference type="NCBI Taxonomy" id="1198324"/>
    <lineage>
        <taxon>Archaea</taxon>
        <taxon>Methanobacteriati</taxon>
        <taxon>Methanobacteriota</taxon>
        <taxon>Stenosarchaea group</taxon>
        <taxon>Halobacteria</taxon>
        <taxon>Halobacteriales</taxon>
        <taxon>Haloferacaceae</taxon>
    </lineage>
</organism>
<dbReference type="EMBL" id="JBHSXH010000015">
    <property type="protein sequence ID" value="MFC6825704.1"/>
    <property type="molecule type" value="Genomic_DNA"/>
</dbReference>
<reference evidence="1 2" key="1">
    <citation type="journal article" date="2019" name="Int. J. Syst. Evol. Microbiol.">
        <title>The Global Catalogue of Microorganisms (GCM) 10K type strain sequencing project: providing services to taxonomists for standard genome sequencing and annotation.</title>
        <authorList>
            <consortium name="The Broad Institute Genomics Platform"/>
            <consortium name="The Broad Institute Genome Sequencing Center for Infectious Disease"/>
            <person name="Wu L."/>
            <person name="Ma J."/>
        </authorList>
    </citation>
    <scope>NUCLEOTIDE SEQUENCE [LARGE SCALE GENOMIC DNA]</scope>
    <source>
        <strain evidence="1 2">YIM 94188</strain>
    </source>
</reference>
<accession>A0ABD5TZS3</accession>
<keyword evidence="2" id="KW-1185">Reference proteome</keyword>
<proteinExistence type="predicted"/>
<sequence>MTDSPDDLSKAERNALYENIQAVERTLTEDVRDVDDPQYAAGRVDGVQEFAAALAHRLNLDHHE</sequence>